<dbReference type="Proteomes" id="UP000504637">
    <property type="component" value="Unplaced"/>
</dbReference>
<evidence type="ECO:0000313" key="4">
    <source>
        <dbReference type="Proteomes" id="UP000504637"/>
    </source>
</evidence>
<reference evidence="5" key="3">
    <citation type="submission" date="2025-08" db="UniProtKB">
        <authorList>
            <consortium name="RefSeq"/>
        </authorList>
    </citation>
    <scope>IDENTIFICATION</scope>
    <source>
        <strain evidence="5">CBS 342.82</strain>
    </source>
</reference>
<organism evidence="5">
    <name type="scientific">Dissoconium aciculare CBS 342.82</name>
    <dbReference type="NCBI Taxonomy" id="1314786"/>
    <lineage>
        <taxon>Eukaryota</taxon>
        <taxon>Fungi</taxon>
        <taxon>Dikarya</taxon>
        <taxon>Ascomycota</taxon>
        <taxon>Pezizomycotina</taxon>
        <taxon>Dothideomycetes</taxon>
        <taxon>Dothideomycetidae</taxon>
        <taxon>Mycosphaerellales</taxon>
        <taxon>Dissoconiaceae</taxon>
        <taxon>Dissoconium</taxon>
    </lineage>
</organism>
<reference evidence="5" key="2">
    <citation type="submission" date="2020-04" db="EMBL/GenBank/DDBJ databases">
        <authorList>
            <consortium name="NCBI Genome Project"/>
        </authorList>
    </citation>
    <scope>NUCLEOTIDE SEQUENCE</scope>
    <source>
        <strain evidence="5">CBS 342.82</strain>
    </source>
</reference>
<dbReference type="GeneID" id="54364431"/>
<accession>A0A6J3LV68</accession>
<dbReference type="Gene3D" id="3.90.25.10">
    <property type="entry name" value="UDP-galactose 4-epimerase, domain 1"/>
    <property type="match status" value="1"/>
</dbReference>
<evidence type="ECO:0000259" key="3">
    <source>
        <dbReference type="Pfam" id="PF05368"/>
    </source>
</evidence>
<proteinExistence type="predicted"/>
<sequence length="310" mass="33368">MSEISKVAVIGASGNLGKPVTAALHEAGFEVTIITRTESTTEHPKDIPVIRTEYTLSALTQAFAGQDAVVCVVGIPGVPLQSLFVDAAEAAGVQRFVLDDFAWGDTEANIRDLDEFQTPRRVGWDHAKARAIANPAFAWTGISTGNPIDRAIKVFPLMGFDVAKRTAIIYDDGTEKFTGTTLAGIAQAVIGVLRNPEQTANRFVKVFSILASQNELLAAFEQAEGAKWSVQHNTTQTLLQTGRAKREAGTTGWILDLVVAQLYDDKSGRSKVARSREETDSELLGVASETPLDVVRKVLAAQQDSVTPVF</sequence>
<gene>
    <name evidence="5" type="ORF">K489DRAFT_390787</name>
</gene>
<dbReference type="InterPro" id="IPR045312">
    <property type="entry name" value="PCBER-like"/>
</dbReference>
<dbReference type="InterPro" id="IPR051609">
    <property type="entry name" value="NmrA/Isoflavone_reductase-like"/>
</dbReference>
<dbReference type="OrthoDB" id="9984533at2759"/>
<dbReference type="Pfam" id="PF05368">
    <property type="entry name" value="NmrA"/>
    <property type="match status" value="1"/>
</dbReference>
<dbReference type="AlphaFoldDB" id="A0A6J3LV68"/>
<protein>
    <submittedName>
        <fullName evidence="5">NAD(P)-binding protein</fullName>
    </submittedName>
</protein>
<reference evidence="5" key="1">
    <citation type="submission" date="2020-01" db="EMBL/GenBank/DDBJ databases">
        <authorList>
            <consortium name="DOE Joint Genome Institute"/>
            <person name="Haridas S."/>
            <person name="Albert R."/>
            <person name="Binder M."/>
            <person name="Bloem J."/>
            <person name="Labutti K."/>
            <person name="Salamov A."/>
            <person name="Andreopoulos B."/>
            <person name="Baker S.E."/>
            <person name="Barry K."/>
            <person name="Bills G."/>
            <person name="Bluhm B.H."/>
            <person name="Cannon C."/>
            <person name="Castanera R."/>
            <person name="Culley D.E."/>
            <person name="Daum C."/>
            <person name="Ezra D."/>
            <person name="Gonzalez J.B."/>
            <person name="Henrissat B."/>
            <person name="Kuo A."/>
            <person name="Liang C."/>
            <person name="Lipzen A."/>
            <person name="Lutzoni F."/>
            <person name="Magnuson J."/>
            <person name="Mondo S."/>
            <person name="Nolan M."/>
            <person name="Ohm R."/>
            <person name="Pangilinan J."/>
            <person name="Park H.-J."/>
            <person name="Ramirez L."/>
            <person name="Alfaro M."/>
            <person name="Sun H."/>
            <person name="Tritt A."/>
            <person name="Yoshinaga Y."/>
            <person name="Zwiers L.-H."/>
            <person name="Turgeon B.G."/>
            <person name="Goodwin S.B."/>
            <person name="Spatafora J.W."/>
            <person name="Crous P.W."/>
            <person name="Grigoriev I.V."/>
        </authorList>
    </citation>
    <scope>NUCLEOTIDE SEQUENCE</scope>
    <source>
        <strain evidence="5">CBS 342.82</strain>
    </source>
</reference>
<keyword evidence="1" id="KW-0521">NADP</keyword>
<dbReference type="InterPro" id="IPR008030">
    <property type="entry name" value="NmrA-like"/>
</dbReference>
<dbReference type="PANTHER" id="PTHR47706">
    <property type="entry name" value="NMRA-LIKE FAMILY PROTEIN"/>
    <property type="match status" value="1"/>
</dbReference>
<dbReference type="Gene3D" id="3.40.50.720">
    <property type="entry name" value="NAD(P)-binding Rossmann-like Domain"/>
    <property type="match status" value="1"/>
</dbReference>
<dbReference type="PANTHER" id="PTHR47706:SF9">
    <property type="entry name" value="NMRA-LIKE DOMAIN-CONTAINING PROTEIN-RELATED"/>
    <property type="match status" value="1"/>
</dbReference>
<feature type="domain" description="NmrA-like" evidence="3">
    <location>
        <begin position="5"/>
        <end position="240"/>
    </location>
</feature>
<dbReference type="InterPro" id="IPR036291">
    <property type="entry name" value="NAD(P)-bd_dom_sf"/>
</dbReference>
<evidence type="ECO:0000313" key="5">
    <source>
        <dbReference type="RefSeq" id="XP_033456697.1"/>
    </source>
</evidence>
<keyword evidence="4" id="KW-1185">Reference proteome</keyword>
<evidence type="ECO:0000256" key="2">
    <source>
        <dbReference type="ARBA" id="ARBA00023002"/>
    </source>
</evidence>
<name>A0A6J3LV68_9PEZI</name>
<evidence type="ECO:0000256" key="1">
    <source>
        <dbReference type="ARBA" id="ARBA00022857"/>
    </source>
</evidence>
<dbReference type="GO" id="GO:0016491">
    <property type="term" value="F:oxidoreductase activity"/>
    <property type="evidence" value="ECO:0007669"/>
    <property type="project" value="UniProtKB-KW"/>
</dbReference>
<dbReference type="SUPFAM" id="SSF51735">
    <property type="entry name" value="NAD(P)-binding Rossmann-fold domains"/>
    <property type="match status" value="1"/>
</dbReference>
<dbReference type="RefSeq" id="XP_033456697.1">
    <property type="nucleotide sequence ID" value="XM_033606631.1"/>
</dbReference>
<keyword evidence="2" id="KW-0560">Oxidoreductase</keyword>
<dbReference type="CDD" id="cd05259">
    <property type="entry name" value="PCBER_SDR_a"/>
    <property type="match status" value="1"/>
</dbReference>